<sequence length="390" mass="44080">HGCATCYSSCFDTRLPLGKSPRQLYNAFEKKKLMLENAGFKVEVYWECEIRKSLAENQTKKDFFDVQIDKTPLKMASAFSGGRTAPFALMSTPSEGQNISYSDIQSLYPSVLYYAEFPVGHPIYKPYFTSVNWTLPSELPKDRGILKVNVTAPTDLYLPVLPLKVDEKLLFVLCKSCAKKFCGKFAQKNKLQKLKICKDGAEIASIVEHPANVVNRIDFVGDFAHVRYVEKDEFVRESDFSNIAIPTFVTSFARLKLYGFMEEIISKGGKLLYIDTDSAIFEYRGAIMPLTTGNFLGMMEIEKPGKRILRYFSAGAKQYALEFEDLKTGEISYEVKLRGFTIDGNTSSLLNFHTFQTIVEDFANFLQPSIDVSYTQFRPNILGGVVSKNI</sequence>
<feature type="domain" description="DNA-directed DNA polymerase family B mitochondria/virus" evidence="9">
    <location>
        <begin position="74"/>
        <end position="175"/>
    </location>
</feature>
<dbReference type="GO" id="GO:0006260">
    <property type="term" value="P:DNA replication"/>
    <property type="evidence" value="ECO:0007669"/>
    <property type="project" value="UniProtKB-KW"/>
</dbReference>
<dbReference type="PANTHER" id="PTHR33568">
    <property type="entry name" value="DNA POLYMERASE"/>
    <property type="match status" value="1"/>
</dbReference>
<dbReference type="PANTHER" id="PTHR33568:SF3">
    <property type="entry name" value="DNA-DIRECTED DNA POLYMERASE"/>
    <property type="match status" value="1"/>
</dbReference>
<dbReference type="STRING" id="29655.A0A0K9NXI1"/>
<evidence type="ECO:0000256" key="5">
    <source>
        <dbReference type="ARBA" id="ARBA00022705"/>
    </source>
</evidence>
<dbReference type="AlphaFoldDB" id="A0A0K9NXI1"/>
<dbReference type="SUPFAM" id="SSF56672">
    <property type="entry name" value="DNA/RNA polymerases"/>
    <property type="match status" value="1"/>
</dbReference>
<feature type="non-terminal residue" evidence="10">
    <location>
        <position position="1"/>
    </location>
</feature>
<evidence type="ECO:0000256" key="3">
    <source>
        <dbReference type="ARBA" id="ARBA00022679"/>
    </source>
</evidence>
<dbReference type="Proteomes" id="UP000036987">
    <property type="component" value="Unassembled WGS sequence"/>
</dbReference>
<evidence type="ECO:0000256" key="2">
    <source>
        <dbReference type="ARBA" id="ARBA00012417"/>
    </source>
</evidence>
<keyword evidence="6 10" id="KW-0239">DNA-directed DNA polymerase</keyword>
<dbReference type="Gene3D" id="3.90.1600.10">
    <property type="entry name" value="Palm domain of DNA polymerase"/>
    <property type="match status" value="1"/>
</dbReference>
<evidence type="ECO:0000256" key="1">
    <source>
        <dbReference type="ARBA" id="ARBA00005755"/>
    </source>
</evidence>
<keyword evidence="4" id="KW-0548">Nucleotidyltransferase</keyword>
<comment type="catalytic activity">
    <reaction evidence="8">
        <text>DNA(n) + a 2'-deoxyribonucleoside 5'-triphosphate = DNA(n+1) + diphosphate</text>
        <dbReference type="Rhea" id="RHEA:22508"/>
        <dbReference type="Rhea" id="RHEA-COMP:17339"/>
        <dbReference type="Rhea" id="RHEA-COMP:17340"/>
        <dbReference type="ChEBI" id="CHEBI:33019"/>
        <dbReference type="ChEBI" id="CHEBI:61560"/>
        <dbReference type="ChEBI" id="CHEBI:173112"/>
        <dbReference type="EC" id="2.7.7.7"/>
    </reaction>
</comment>
<accession>A0A0K9NXI1</accession>
<reference evidence="11" key="1">
    <citation type="journal article" date="2016" name="Nature">
        <title>The genome of the seagrass Zostera marina reveals angiosperm adaptation to the sea.</title>
        <authorList>
            <person name="Olsen J.L."/>
            <person name="Rouze P."/>
            <person name="Verhelst B."/>
            <person name="Lin Y.-C."/>
            <person name="Bayer T."/>
            <person name="Collen J."/>
            <person name="Dattolo E."/>
            <person name="De Paoli E."/>
            <person name="Dittami S."/>
            <person name="Maumus F."/>
            <person name="Michel G."/>
            <person name="Kersting A."/>
            <person name="Lauritano C."/>
            <person name="Lohaus R."/>
            <person name="Toepel M."/>
            <person name="Tonon T."/>
            <person name="Vanneste K."/>
            <person name="Amirebrahimi M."/>
            <person name="Brakel J."/>
            <person name="Bostroem C."/>
            <person name="Chovatia M."/>
            <person name="Grimwood J."/>
            <person name="Jenkins J.W."/>
            <person name="Jueterbock A."/>
            <person name="Mraz A."/>
            <person name="Stam W.T."/>
            <person name="Tice H."/>
            <person name="Bornberg-Bauer E."/>
            <person name="Green P.J."/>
            <person name="Pearson G.A."/>
            <person name="Procaccini G."/>
            <person name="Duarte C.M."/>
            <person name="Schmutz J."/>
            <person name="Reusch T.B.H."/>
            <person name="Van de Peer Y."/>
        </authorList>
    </citation>
    <scope>NUCLEOTIDE SEQUENCE [LARGE SCALE GENOMIC DNA]</scope>
    <source>
        <strain evidence="11">cv. Finnish</strain>
    </source>
</reference>
<dbReference type="GO" id="GO:0000166">
    <property type="term" value="F:nucleotide binding"/>
    <property type="evidence" value="ECO:0007669"/>
    <property type="project" value="InterPro"/>
</dbReference>
<keyword evidence="11" id="KW-1185">Reference proteome</keyword>
<keyword evidence="3" id="KW-0808">Transferase</keyword>
<evidence type="ECO:0000259" key="9">
    <source>
        <dbReference type="Pfam" id="PF03175"/>
    </source>
</evidence>
<evidence type="ECO:0000313" key="11">
    <source>
        <dbReference type="Proteomes" id="UP000036987"/>
    </source>
</evidence>
<evidence type="ECO:0000256" key="7">
    <source>
        <dbReference type="ARBA" id="ARBA00023125"/>
    </source>
</evidence>
<comment type="caution">
    <text evidence="10">The sequence shown here is derived from an EMBL/GenBank/DDBJ whole genome shotgun (WGS) entry which is preliminary data.</text>
</comment>
<organism evidence="10 11">
    <name type="scientific">Zostera marina</name>
    <name type="common">Eelgrass</name>
    <dbReference type="NCBI Taxonomy" id="29655"/>
    <lineage>
        <taxon>Eukaryota</taxon>
        <taxon>Viridiplantae</taxon>
        <taxon>Streptophyta</taxon>
        <taxon>Embryophyta</taxon>
        <taxon>Tracheophyta</taxon>
        <taxon>Spermatophyta</taxon>
        <taxon>Magnoliopsida</taxon>
        <taxon>Liliopsida</taxon>
        <taxon>Zosteraceae</taxon>
        <taxon>Zostera</taxon>
    </lineage>
</organism>
<dbReference type="OrthoDB" id="10053808at2759"/>
<gene>
    <name evidence="10" type="ORF">ZOSMA_5759G00010</name>
</gene>
<dbReference type="GO" id="GO:0003677">
    <property type="term" value="F:DNA binding"/>
    <property type="evidence" value="ECO:0007669"/>
    <property type="project" value="UniProtKB-KW"/>
</dbReference>
<evidence type="ECO:0000256" key="4">
    <source>
        <dbReference type="ARBA" id="ARBA00022695"/>
    </source>
</evidence>
<dbReference type="InterPro" id="IPR004868">
    <property type="entry name" value="DNA-dir_DNA_pol_B_mt/vir"/>
</dbReference>
<dbReference type="EC" id="2.7.7.7" evidence="2"/>
<dbReference type="InterPro" id="IPR023211">
    <property type="entry name" value="DNA_pol_palm_dom_sf"/>
</dbReference>
<keyword evidence="5" id="KW-0235">DNA replication</keyword>
<protein>
    <recommendedName>
        <fullName evidence="2">DNA-directed DNA polymerase</fullName>
        <ecNumber evidence="2">2.7.7.7</ecNumber>
    </recommendedName>
</protein>
<dbReference type="Pfam" id="PF03175">
    <property type="entry name" value="DNA_pol_B_2"/>
    <property type="match status" value="1"/>
</dbReference>
<name>A0A0K9NXI1_ZOSMR</name>
<dbReference type="InterPro" id="IPR043502">
    <property type="entry name" value="DNA/RNA_pol_sf"/>
</dbReference>
<comment type="similarity">
    <text evidence="1">Belongs to the DNA polymerase type-B family.</text>
</comment>
<keyword evidence="7" id="KW-0238">DNA-binding</keyword>
<proteinExistence type="inferred from homology"/>
<evidence type="ECO:0000256" key="6">
    <source>
        <dbReference type="ARBA" id="ARBA00022932"/>
    </source>
</evidence>
<evidence type="ECO:0000256" key="8">
    <source>
        <dbReference type="ARBA" id="ARBA00049244"/>
    </source>
</evidence>
<dbReference type="GO" id="GO:0003887">
    <property type="term" value="F:DNA-directed DNA polymerase activity"/>
    <property type="evidence" value="ECO:0007669"/>
    <property type="project" value="UniProtKB-KW"/>
</dbReference>
<feature type="non-terminal residue" evidence="10">
    <location>
        <position position="390"/>
    </location>
</feature>
<dbReference type="EMBL" id="LFYR01001578">
    <property type="protein sequence ID" value="KMZ60752.1"/>
    <property type="molecule type" value="Genomic_DNA"/>
</dbReference>
<evidence type="ECO:0000313" key="10">
    <source>
        <dbReference type="EMBL" id="KMZ60752.1"/>
    </source>
</evidence>